<dbReference type="Pfam" id="PF00300">
    <property type="entry name" value="His_Phos_1"/>
    <property type="match status" value="1"/>
</dbReference>
<dbReference type="GeneID" id="9596263"/>
<dbReference type="Proteomes" id="UP000007431">
    <property type="component" value="Unassembled WGS sequence"/>
</dbReference>
<dbReference type="CDD" id="cd07067">
    <property type="entry name" value="HP_PGM_like"/>
    <property type="match status" value="1"/>
</dbReference>
<dbReference type="PANTHER" id="PTHR48100">
    <property type="entry name" value="BROAD-SPECIFICITY PHOSPHATASE YOR283W-RELATED"/>
    <property type="match status" value="1"/>
</dbReference>
<dbReference type="HOGENOM" id="CLU_039184_1_0_1"/>
<evidence type="ECO:0000313" key="1">
    <source>
        <dbReference type="EMBL" id="EFI96828.1"/>
    </source>
</evidence>
<dbReference type="OMA" id="NALPCDT"/>
<dbReference type="RefSeq" id="XP_003031731.1">
    <property type="nucleotide sequence ID" value="XM_003031685.1"/>
</dbReference>
<evidence type="ECO:0000313" key="2">
    <source>
        <dbReference type="Proteomes" id="UP000007431"/>
    </source>
</evidence>
<protein>
    <recommendedName>
        <fullName evidence="3">Phosphoglycerate mutase-like protein</fullName>
    </recommendedName>
</protein>
<accession>D8Q4P8</accession>
<name>D8Q4P8_SCHCM</name>
<dbReference type="AlphaFoldDB" id="D8Q4P8"/>
<dbReference type="InterPro" id="IPR050275">
    <property type="entry name" value="PGM_Phosphatase"/>
</dbReference>
<dbReference type="SMART" id="SM00855">
    <property type="entry name" value="PGAM"/>
    <property type="match status" value="1"/>
</dbReference>
<dbReference type="eggNOG" id="KOG4754">
    <property type="taxonomic scope" value="Eukaryota"/>
</dbReference>
<reference evidence="1 2" key="1">
    <citation type="journal article" date="2010" name="Nat. Biotechnol.">
        <title>Genome sequence of the model mushroom Schizophyllum commune.</title>
        <authorList>
            <person name="Ohm R.A."/>
            <person name="de Jong J.F."/>
            <person name="Lugones L.G."/>
            <person name="Aerts A."/>
            <person name="Kothe E."/>
            <person name="Stajich J.E."/>
            <person name="de Vries R.P."/>
            <person name="Record E."/>
            <person name="Levasseur A."/>
            <person name="Baker S.E."/>
            <person name="Bartholomew K.A."/>
            <person name="Coutinho P.M."/>
            <person name="Erdmann S."/>
            <person name="Fowler T.J."/>
            <person name="Gathman A.C."/>
            <person name="Lombard V."/>
            <person name="Henrissat B."/>
            <person name="Knabe N."/>
            <person name="Kuees U."/>
            <person name="Lilly W.W."/>
            <person name="Lindquist E."/>
            <person name="Lucas S."/>
            <person name="Magnuson J.K."/>
            <person name="Piumi F."/>
            <person name="Raudaskoski M."/>
            <person name="Salamov A."/>
            <person name="Schmutz J."/>
            <person name="Schwarze F.W.M.R."/>
            <person name="vanKuyk P.A."/>
            <person name="Horton J.S."/>
            <person name="Grigoriev I.V."/>
            <person name="Woesten H.A.B."/>
        </authorList>
    </citation>
    <scope>NUCLEOTIDE SEQUENCE [LARGE SCALE GENOMIC DNA]</scope>
    <source>
        <strain evidence="2">H4-8 / FGSC 9210</strain>
    </source>
</reference>
<dbReference type="InterPro" id="IPR013078">
    <property type="entry name" value="His_Pase_superF_clade-1"/>
</dbReference>
<dbReference type="FunCoup" id="D8Q4P8">
    <property type="interactions" value="311"/>
</dbReference>
<dbReference type="InterPro" id="IPR029033">
    <property type="entry name" value="His_PPase_superfam"/>
</dbReference>
<organism evidence="2">
    <name type="scientific">Schizophyllum commune (strain H4-8 / FGSC 9210)</name>
    <name type="common">Split gill fungus</name>
    <dbReference type="NCBI Taxonomy" id="578458"/>
    <lineage>
        <taxon>Eukaryota</taxon>
        <taxon>Fungi</taxon>
        <taxon>Dikarya</taxon>
        <taxon>Basidiomycota</taxon>
        <taxon>Agaricomycotina</taxon>
        <taxon>Agaricomycetes</taxon>
        <taxon>Agaricomycetidae</taxon>
        <taxon>Agaricales</taxon>
        <taxon>Schizophyllaceae</taxon>
        <taxon>Schizophyllum</taxon>
    </lineage>
</organism>
<proteinExistence type="predicted"/>
<keyword evidence="2" id="KW-1185">Reference proteome</keyword>
<dbReference type="VEuPathDB" id="FungiDB:SCHCODRAFT_02293544"/>
<dbReference type="PANTHER" id="PTHR48100:SF54">
    <property type="entry name" value="PHOSPHATASE SPAC5H10.03-RELATED"/>
    <property type="match status" value="1"/>
</dbReference>
<dbReference type="GO" id="GO:0005737">
    <property type="term" value="C:cytoplasm"/>
    <property type="evidence" value="ECO:0007669"/>
    <property type="project" value="TreeGrafter"/>
</dbReference>
<dbReference type="GO" id="GO:0016791">
    <property type="term" value="F:phosphatase activity"/>
    <property type="evidence" value="ECO:0007669"/>
    <property type="project" value="TreeGrafter"/>
</dbReference>
<evidence type="ECO:0008006" key="3">
    <source>
        <dbReference type="Google" id="ProtNLM"/>
    </source>
</evidence>
<dbReference type="KEGG" id="scm:SCHCO_02293544"/>
<dbReference type="InParanoid" id="D8Q4P8"/>
<sequence>MVQATEKRIYLTRHAQAEHNVADDYSIHDAPLTALGREQAAKLHADTKDNIQQTADLLVTSGLRRTMQTAIIGYPELRKRLEAAGKPVVVLPQLQECNDLPCDTGSNREILEGDPEFAGLDLSTLEPGWNSKKGFYACDPASLQARARWVRRWLRERPEKDIVVVSHGDCLRYITDGRNSLKLWANTEVRVYMFKAEDDEEASLELVDKVVKEGKNEPTSTTMEGTA</sequence>
<dbReference type="EMBL" id="GL377306">
    <property type="protein sequence ID" value="EFI96828.1"/>
    <property type="molecule type" value="Genomic_DNA"/>
</dbReference>
<dbReference type="Gene3D" id="3.40.50.1240">
    <property type="entry name" value="Phosphoglycerate mutase-like"/>
    <property type="match status" value="1"/>
</dbReference>
<gene>
    <name evidence="1" type="ORF">SCHCODRAFT_234831</name>
</gene>
<dbReference type="SUPFAM" id="SSF53254">
    <property type="entry name" value="Phosphoglycerate mutase-like"/>
    <property type="match status" value="1"/>
</dbReference>
<dbReference type="OrthoDB" id="496981at2759"/>